<dbReference type="InterPro" id="IPR015422">
    <property type="entry name" value="PyrdxlP-dep_Trfase_small"/>
</dbReference>
<sequence length="351" mass="39312">MFAPGGSSANMYAMVLSRQHAFPQSKHKGIRDLGELVMFASEDSHYSFVKSAIWLGMGTASVIKVKADDRGRMIVAELRDSILKARKEGKVPYMVGATAGTTVLGAFDPLPEIADVCHEFGLWLHVDGALGGGWLLSTQHRNLLVGVERADSVTWDLHKLTCAPQQCTVILTRHPSILCETNSLRAEYIFQSDKYYDASYDSGDKSIQCGRKSDTLKLWLQLKAYGRSGMEAAVNNVYDMAQYITEKLRERPGFKLVMDEFESNLISFWYIPPKMRSNGHSLAPEVLSKVAPMIKKRMMDCGSLMIGYQPLSTKQLPNFFRLSITCFPESNTRDMDFILDEIETLGKDILL</sequence>
<keyword evidence="4 6" id="KW-0663">Pyridoxal phosphate</keyword>
<dbReference type="OrthoDB" id="6505655at2759"/>
<dbReference type="Proteomes" id="UP000728032">
    <property type="component" value="Unassembled WGS sequence"/>
</dbReference>
<accession>A0A7R9M6S2</accession>
<keyword evidence="5 7" id="KW-0456">Lyase</keyword>
<proteinExistence type="inferred from homology"/>
<dbReference type="PANTHER" id="PTHR45677">
    <property type="entry name" value="GLUTAMATE DECARBOXYLASE-RELATED"/>
    <property type="match status" value="1"/>
</dbReference>
<name>A0A7R9M6S2_9ACAR</name>
<evidence type="ECO:0000313" key="9">
    <source>
        <dbReference type="Proteomes" id="UP000728032"/>
    </source>
</evidence>
<evidence type="ECO:0000313" key="8">
    <source>
        <dbReference type="EMBL" id="CAD7654638.1"/>
    </source>
</evidence>
<evidence type="ECO:0000256" key="7">
    <source>
        <dbReference type="RuleBase" id="RU000382"/>
    </source>
</evidence>
<dbReference type="GO" id="GO:0016831">
    <property type="term" value="F:carboxy-lyase activity"/>
    <property type="evidence" value="ECO:0007669"/>
    <property type="project" value="UniProtKB-KW"/>
</dbReference>
<dbReference type="SUPFAM" id="SSF53383">
    <property type="entry name" value="PLP-dependent transferases"/>
    <property type="match status" value="1"/>
</dbReference>
<dbReference type="InterPro" id="IPR015421">
    <property type="entry name" value="PyrdxlP-dep_Trfase_major"/>
</dbReference>
<comment type="cofactor">
    <cofactor evidence="1 6 7">
        <name>pyridoxal 5'-phosphate</name>
        <dbReference type="ChEBI" id="CHEBI:597326"/>
    </cofactor>
</comment>
<dbReference type="GO" id="GO:0005737">
    <property type="term" value="C:cytoplasm"/>
    <property type="evidence" value="ECO:0007669"/>
    <property type="project" value="TreeGrafter"/>
</dbReference>
<protein>
    <recommendedName>
        <fullName evidence="10">Glutamate decarboxylase</fullName>
    </recommendedName>
</protein>
<evidence type="ECO:0000256" key="3">
    <source>
        <dbReference type="ARBA" id="ARBA00022793"/>
    </source>
</evidence>
<comment type="similarity">
    <text evidence="2 7">Belongs to the group II decarboxylase family.</text>
</comment>
<dbReference type="EMBL" id="OC923120">
    <property type="protein sequence ID" value="CAD7654638.1"/>
    <property type="molecule type" value="Genomic_DNA"/>
</dbReference>
<dbReference type="Gene3D" id="3.40.640.10">
    <property type="entry name" value="Type I PLP-dependent aspartate aminotransferase-like (Major domain)"/>
    <property type="match status" value="1"/>
</dbReference>
<gene>
    <name evidence="8" type="ORF">ONB1V03_LOCUS11284</name>
</gene>
<keyword evidence="3" id="KW-0210">Decarboxylase</keyword>
<dbReference type="InterPro" id="IPR002129">
    <property type="entry name" value="PyrdxlP-dep_de-COase"/>
</dbReference>
<evidence type="ECO:0000256" key="6">
    <source>
        <dbReference type="PIRSR" id="PIRSR602129-50"/>
    </source>
</evidence>
<dbReference type="PANTHER" id="PTHR45677:SF8">
    <property type="entry name" value="CYSTEINE SULFINIC ACID DECARBOXYLASE"/>
    <property type="match status" value="1"/>
</dbReference>
<feature type="modified residue" description="N6-(pyridoxal phosphate)lysine" evidence="6">
    <location>
        <position position="159"/>
    </location>
</feature>
<dbReference type="Pfam" id="PF00282">
    <property type="entry name" value="Pyridoxal_deC"/>
    <property type="match status" value="1"/>
</dbReference>
<dbReference type="InterPro" id="IPR015424">
    <property type="entry name" value="PyrdxlP-dep_Trfase"/>
</dbReference>
<evidence type="ECO:0000256" key="4">
    <source>
        <dbReference type="ARBA" id="ARBA00022898"/>
    </source>
</evidence>
<evidence type="ECO:0008006" key="10">
    <source>
        <dbReference type="Google" id="ProtNLM"/>
    </source>
</evidence>
<dbReference type="GO" id="GO:0030170">
    <property type="term" value="F:pyridoxal phosphate binding"/>
    <property type="evidence" value="ECO:0007669"/>
    <property type="project" value="InterPro"/>
</dbReference>
<organism evidence="8">
    <name type="scientific">Oppiella nova</name>
    <dbReference type="NCBI Taxonomy" id="334625"/>
    <lineage>
        <taxon>Eukaryota</taxon>
        <taxon>Metazoa</taxon>
        <taxon>Ecdysozoa</taxon>
        <taxon>Arthropoda</taxon>
        <taxon>Chelicerata</taxon>
        <taxon>Arachnida</taxon>
        <taxon>Acari</taxon>
        <taxon>Acariformes</taxon>
        <taxon>Sarcoptiformes</taxon>
        <taxon>Oribatida</taxon>
        <taxon>Brachypylina</taxon>
        <taxon>Oppioidea</taxon>
        <taxon>Oppiidae</taxon>
        <taxon>Oppiella</taxon>
    </lineage>
</organism>
<dbReference type="AlphaFoldDB" id="A0A7R9M6S2"/>
<reference evidence="8" key="1">
    <citation type="submission" date="2020-11" db="EMBL/GenBank/DDBJ databases">
        <authorList>
            <person name="Tran Van P."/>
        </authorList>
    </citation>
    <scope>NUCLEOTIDE SEQUENCE</scope>
</reference>
<evidence type="ECO:0000256" key="1">
    <source>
        <dbReference type="ARBA" id="ARBA00001933"/>
    </source>
</evidence>
<keyword evidence="9" id="KW-1185">Reference proteome</keyword>
<evidence type="ECO:0000256" key="5">
    <source>
        <dbReference type="ARBA" id="ARBA00023239"/>
    </source>
</evidence>
<dbReference type="GO" id="GO:0019752">
    <property type="term" value="P:carboxylic acid metabolic process"/>
    <property type="evidence" value="ECO:0007669"/>
    <property type="project" value="InterPro"/>
</dbReference>
<dbReference type="EMBL" id="CAJPVJ010008295">
    <property type="protein sequence ID" value="CAG2171825.1"/>
    <property type="molecule type" value="Genomic_DNA"/>
</dbReference>
<dbReference type="Gene3D" id="3.90.1150.10">
    <property type="entry name" value="Aspartate Aminotransferase, domain 1"/>
    <property type="match status" value="1"/>
</dbReference>
<evidence type="ECO:0000256" key="2">
    <source>
        <dbReference type="ARBA" id="ARBA00009533"/>
    </source>
</evidence>